<accession>A0A9D3Q4N9</accession>
<sequence>MSRSAPKARAEKGRAPSVTVPPPPPTPAQNVDPVDAVPGRLSMSDWAAIVEQEEGEEVVAEILDELVHRVMEKCYQLYLQKQLIPFTVSRARDALVHVVEWQFLVRDEGDWPDSAPLWEQDSEPLPCGIDSWAQGCVPVIHSRLTPHKILLQRSLELPVAEVVDPGGPQHLNEHRSPSKEELSARDPGKENKDQTEGLKHSGFKAATLSPHPPLQREQRRKQRLPHRATFPAPRAADSLPLRRGSLSCSISKEERTGHP</sequence>
<dbReference type="AlphaFoldDB" id="A0A9D3Q4N9"/>
<proteinExistence type="predicted"/>
<dbReference type="Pfam" id="PF15479">
    <property type="entry name" value="DUF4639"/>
    <property type="match status" value="1"/>
</dbReference>
<comment type="caution">
    <text evidence="2">The sequence shown here is derived from an EMBL/GenBank/DDBJ whole genome shotgun (WGS) entry which is preliminary data.</text>
</comment>
<gene>
    <name evidence="2" type="ORF">MATL_G00091870</name>
</gene>
<dbReference type="PANTHER" id="PTHR34438:SF1">
    <property type="entry name" value="CHROMOSOME 2 OPEN READING FRAME 81"/>
    <property type="match status" value="1"/>
</dbReference>
<dbReference type="InterPro" id="IPR028042">
    <property type="entry name" value="DUF4639"/>
</dbReference>
<name>A0A9D3Q4N9_MEGAT</name>
<feature type="region of interest" description="Disordered" evidence="1">
    <location>
        <begin position="162"/>
        <end position="259"/>
    </location>
</feature>
<dbReference type="Proteomes" id="UP001046870">
    <property type="component" value="Chromosome 6"/>
</dbReference>
<evidence type="ECO:0000313" key="3">
    <source>
        <dbReference type="Proteomes" id="UP001046870"/>
    </source>
</evidence>
<dbReference type="EMBL" id="JAFDVH010000006">
    <property type="protein sequence ID" value="KAG7477193.1"/>
    <property type="molecule type" value="Genomic_DNA"/>
</dbReference>
<feature type="compositionally biased region" description="Basic and acidic residues" evidence="1">
    <location>
        <begin position="171"/>
        <end position="199"/>
    </location>
</feature>
<keyword evidence="3" id="KW-1185">Reference proteome</keyword>
<organism evidence="2 3">
    <name type="scientific">Megalops atlanticus</name>
    <name type="common">Tarpon</name>
    <name type="synonym">Clupea gigantea</name>
    <dbReference type="NCBI Taxonomy" id="7932"/>
    <lineage>
        <taxon>Eukaryota</taxon>
        <taxon>Metazoa</taxon>
        <taxon>Chordata</taxon>
        <taxon>Craniata</taxon>
        <taxon>Vertebrata</taxon>
        <taxon>Euteleostomi</taxon>
        <taxon>Actinopterygii</taxon>
        <taxon>Neopterygii</taxon>
        <taxon>Teleostei</taxon>
        <taxon>Elopiformes</taxon>
        <taxon>Megalopidae</taxon>
        <taxon>Megalops</taxon>
    </lineage>
</organism>
<evidence type="ECO:0000313" key="2">
    <source>
        <dbReference type="EMBL" id="KAG7477193.1"/>
    </source>
</evidence>
<feature type="region of interest" description="Disordered" evidence="1">
    <location>
        <begin position="1"/>
        <end position="36"/>
    </location>
</feature>
<reference evidence="2" key="1">
    <citation type="submission" date="2021-01" db="EMBL/GenBank/DDBJ databases">
        <authorList>
            <person name="Zahm M."/>
            <person name="Roques C."/>
            <person name="Cabau C."/>
            <person name="Klopp C."/>
            <person name="Donnadieu C."/>
            <person name="Jouanno E."/>
            <person name="Lampietro C."/>
            <person name="Louis A."/>
            <person name="Herpin A."/>
            <person name="Echchiki A."/>
            <person name="Berthelot C."/>
            <person name="Parey E."/>
            <person name="Roest-Crollius H."/>
            <person name="Braasch I."/>
            <person name="Postlethwait J."/>
            <person name="Bobe J."/>
            <person name="Montfort J."/>
            <person name="Bouchez O."/>
            <person name="Begum T."/>
            <person name="Mejri S."/>
            <person name="Adams A."/>
            <person name="Chen W.-J."/>
            <person name="Guiguen Y."/>
        </authorList>
    </citation>
    <scope>NUCLEOTIDE SEQUENCE</scope>
    <source>
        <strain evidence="2">YG-15Mar2019-1</strain>
        <tissue evidence="2">Brain</tissue>
    </source>
</reference>
<protein>
    <submittedName>
        <fullName evidence="2">Uncharacterized protein</fullName>
    </submittedName>
</protein>
<dbReference type="PANTHER" id="PTHR34438">
    <property type="entry name" value="SI:DKEY-97L20.6"/>
    <property type="match status" value="1"/>
</dbReference>
<dbReference type="OrthoDB" id="193650at2759"/>
<evidence type="ECO:0000256" key="1">
    <source>
        <dbReference type="SAM" id="MobiDB-lite"/>
    </source>
</evidence>